<evidence type="ECO:0008006" key="3">
    <source>
        <dbReference type="Google" id="ProtNLM"/>
    </source>
</evidence>
<dbReference type="AlphaFoldDB" id="A0A8J3C3P2"/>
<dbReference type="SUPFAM" id="SSF50370">
    <property type="entry name" value="Ricin B-like lectins"/>
    <property type="match status" value="2"/>
</dbReference>
<proteinExistence type="predicted"/>
<dbReference type="Proteomes" id="UP000656042">
    <property type="component" value="Unassembled WGS sequence"/>
</dbReference>
<gene>
    <name evidence="1" type="ORF">GCM10012284_45030</name>
</gene>
<accession>A0A8J3C3P2</accession>
<dbReference type="EMBL" id="BMMX01000024">
    <property type="protein sequence ID" value="GGL05589.1"/>
    <property type="molecule type" value="Genomic_DNA"/>
</dbReference>
<evidence type="ECO:0000313" key="1">
    <source>
        <dbReference type="EMBL" id="GGL05589.1"/>
    </source>
</evidence>
<reference evidence="1" key="1">
    <citation type="journal article" date="2014" name="Int. J. Syst. Evol. Microbiol.">
        <title>Complete genome sequence of Corynebacterium casei LMG S-19264T (=DSM 44701T), isolated from a smear-ripened cheese.</title>
        <authorList>
            <consortium name="US DOE Joint Genome Institute (JGI-PGF)"/>
            <person name="Walter F."/>
            <person name="Albersmeier A."/>
            <person name="Kalinowski J."/>
            <person name="Ruckert C."/>
        </authorList>
    </citation>
    <scope>NUCLEOTIDE SEQUENCE</scope>
    <source>
        <strain evidence="1">CGMCC 4.7299</strain>
    </source>
</reference>
<organism evidence="1 2">
    <name type="scientific">Mangrovihabitans endophyticus</name>
    <dbReference type="NCBI Taxonomy" id="1751298"/>
    <lineage>
        <taxon>Bacteria</taxon>
        <taxon>Bacillati</taxon>
        <taxon>Actinomycetota</taxon>
        <taxon>Actinomycetes</taxon>
        <taxon>Micromonosporales</taxon>
        <taxon>Micromonosporaceae</taxon>
        <taxon>Mangrovihabitans</taxon>
    </lineage>
</organism>
<comment type="caution">
    <text evidence="1">The sequence shown here is derived from an EMBL/GenBank/DDBJ whole genome shotgun (WGS) entry which is preliminary data.</text>
</comment>
<evidence type="ECO:0000313" key="2">
    <source>
        <dbReference type="Proteomes" id="UP000656042"/>
    </source>
</evidence>
<dbReference type="InterPro" id="IPR035992">
    <property type="entry name" value="Ricin_B-like_lectins"/>
</dbReference>
<dbReference type="RefSeq" id="WP_189081268.1">
    <property type="nucleotide sequence ID" value="NZ_BMMX01000024.1"/>
</dbReference>
<sequence>MFAGRGTFAYPWRRRRRPGPDDGGSMPLALLVTLVGVTLSAGLSVLVVGQIKDSQRAADRVAAVAAAQAGLDAGLAKIRAAAVGVTGVLNKLPRCDQRINASAASGQPDYSTTIGYFLVDPSGMVNTLGPLGELTNLNQLTAGTPVNTLLRSLGTNKKADVPAINDAVQSAVACNDGILQQVPLFGLLRSTGTAGTASRTLYATYTFRTTQETIPGGRVVIAGTNGTLCVGDKEGPGVGHYVWAVPCDSDEDQVKFVYPRNLSLSLSKSRTTKGAGTPYGLCITAPKTPANGAAVTFQACTASASPRQQWSYEVNAQTYWSTSDGTNRNGFCLSQESPGAVYTQIVLQSGGFCGRAGVTGRAFVPDASAGAGAAGVGTGQLVNYAEYGRCLDLTNEDPLGRWFLDRGKAPALITYPCKQTFTGDVYWNHKWTGPAIPAGDYRATGQIYTVPTNGAYTGQTWCLQSPGINGGYVWVDRCSVGGQDLQWTVYADAPLFADSYQVVDAYGHCLEAAGSLGLAYQYSGWSEAIATDCDGSGIQKWNAPRSLNPGPLSGIQER</sequence>
<keyword evidence="2" id="KW-1185">Reference proteome</keyword>
<reference evidence="1" key="2">
    <citation type="submission" date="2020-09" db="EMBL/GenBank/DDBJ databases">
        <authorList>
            <person name="Sun Q."/>
            <person name="Zhou Y."/>
        </authorList>
    </citation>
    <scope>NUCLEOTIDE SEQUENCE</scope>
    <source>
        <strain evidence="1">CGMCC 4.7299</strain>
    </source>
</reference>
<name>A0A8J3C3P2_9ACTN</name>
<dbReference type="PROSITE" id="PS50231">
    <property type="entry name" value="RICIN_B_LECTIN"/>
    <property type="match status" value="2"/>
</dbReference>
<dbReference type="Gene3D" id="2.80.10.50">
    <property type="match status" value="2"/>
</dbReference>
<protein>
    <recommendedName>
        <fullName evidence="3">Ricin-type beta-trefoil lectin domain-containing protein</fullName>
    </recommendedName>
</protein>